<feature type="compositionally biased region" description="Basic and acidic residues" evidence="1">
    <location>
        <begin position="24"/>
        <end position="34"/>
    </location>
</feature>
<evidence type="ECO:0000256" key="1">
    <source>
        <dbReference type="SAM" id="MobiDB-lite"/>
    </source>
</evidence>
<keyword evidence="2" id="KW-1133">Transmembrane helix</keyword>
<accession>A0A2H0UX47</accession>
<proteinExistence type="predicted"/>
<protein>
    <recommendedName>
        <fullName evidence="5">Baseplate protein J-like domain-containing protein</fullName>
    </recommendedName>
</protein>
<keyword evidence="2" id="KW-0472">Membrane</keyword>
<dbReference type="EMBL" id="PFAU01000009">
    <property type="protein sequence ID" value="PIR91412.1"/>
    <property type="molecule type" value="Genomic_DNA"/>
</dbReference>
<gene>
    <name evidence="3" type="ORF">COU02_00355</name>
</gene>
<evidence type="ECO:0000313" key="4">
    <source>
        <dbReference type="Proteomes" id="UP000230882"/>
    </source>
</evidence>
<feature type="region of interest" description="Disordered" evidence="1">
    <location>
        <begin position="1"/>
        <end position="38"/>
    </location>
</feature>
<sequence>MPQKILDILPPQPELSKLKKGKIKNGDKNGDKRGDKKGKKRSSFLRKIVLVIALFFGLIVLISSRAQSEITFQPIRDSLNIIEELKISPQVEDIDFGNKIIPAEFFEVEKEAWQEFISTGESSREEKAQGVIRVYNSHNPPTPMTLKPETRFLSSDGSKYFYSPERIYIPAAKIENNKIAPSFIDVQVKAMEAGEDYNIGPSKFSLPGLVGTVYYYTIYGESSSPMTGGFKEQIKTVTEENIENAKNSLNESLLKQAQDSLKESLTKDFVLLPSAVFDKELESFCLQKAGTETPQFICQGKIKIKCLAFKESSLKEISKKFVLSQISPLEKLIEELLSFEYLQDKADLEKEEITLKFKISAQTYKEIDEETFKLQIKRKTQREIEDIVFNNFPEIEKIKIKFWPFWIRRTSNNLDRIKIKLDLGG</sequence>
<dbReference type="AlphaFoldDB" id="A0A2H0UX47"/>
<feature type="transmembrane region" description="Helical" evidence="2">
    <location>
        <begin position="44"/>
        <end position="63"/>
    </location>
</feature>
<evidence type="ECO:0000313" key="3">
    <source>
        <dbReference type="EMBL" id="PIR91412.1"/>
    </source>
</evidence>
<comment type="caution">
    <text evidence="3">The sequence shown here is derived from an EMBL/GenBank/DDBJ whole genome shotgun (WGS) entry which is preliminary data.</text>
</comment>
<dbReference type="Proteomes" id="UP000230882">
    <property type="component" value="Unassembled WGS sequence"/>
</dbReference>
<keyword evidence="2" id="KW-0812">Transmembrane</keyword>
<reference evidence="4" key="1">
    <citation type="submission" date="2017-09" db="EMBL/GenBank/DDBJ databases">
        <title>Depth-based differentiation of microbial function through sediment-hosted aquifers and enrichment of novel symbionts in the deep terrestrial subsurface.</title>
        <authorList>
            <person name="Probst A.J."/>
            <person name="Ladd B."/>
            <person name="Jarett J.K."/>
            <person name="Geller-Mcgrath D.E."/>
            <person name="Sieber C.M.K."/>
            <person name="Emerson J.B."/>
            <person name="Anantharaman K."/>
            <person name="Thomas B.C."/>
            <person name="Malmstrom R."/>
            <person name="Stieglmeier M."/>
            <person name="Klingl A."/>
            <person name="Woyke T."/>
            <person name="Ryan C.M."/>
            <person name="Banfield J.F."/>
        </authorList>
    </citation>
    <scope>NUCLEOTIDE SEQUENCE [LARGE SCALE GENOMIC DNA]</scope>
</reference>
<organism evidence="3 4">
    <name type="scientific">bacterium (Candidatus Gribaldobacteria) CG10_big_fil_rev_8_21_14_0_10_37_46</name>
    <dbReference type="NCBI Taxonomy" id="2014276"/>
    <lineage>
        <taxon>Bacteria</taxon>
        <taxon>Candidatus Gribaldobacteria</taxon>
    </lineage>
</organism>
<name>A0A2H0UX47_9BACT</name>
<evidence type="ECO:0008006" key="5">
    <source>
        <dbReference type="Google" id="ProtNLM"/>
    </source>
</evidence>
<evidence type="ECO:0000256" key="2">
    <source>
        <dbReference type="SAM" id="Phobius"/>
    </source>
</evidence>